<dbReference type="Gene3D" id="3.40.50.1820">
    <property type="entry name" value="alpha/beta hydrolase"/>
    <property type="match status" value="1"/>
</dbReference>
<feature type="compositionally biased region" description="Basic and acidic residues" evidence="2">
    <location>
        <begin position="616"/>
        <end position="644"/>
    </location>
</feature>
<gene>
    <name evidence="4" type="ORF">KFL_003470080</name>
</gene>
<keyword evidence="5" id="KW-1185">Reference proteome</keyword>
<evidence type="ECO:0000313" key="5">
    <source>
        <dbReference type="Proteomes" id="UP000054558"/>
    </source>
</evidence>
<dbReference type="InterPro" id="IPR012908">
    <property type="entry name" value="PGAP1-ab_dom-like"/>
</dbReference>
<dbReference type="GO" id="GO:0005789">
    <property type="term" value="C:endoplasmic reticulum membrane"/>
    <property type="evidence" value="ECO:0007669"/>
    <property type="project" value="UniProtKB-SubCell"/>
</dbReference>
<feature type="compositionally biased region" description="Basic and acidic residues" evidence="2">
    <location>
        <begin position="1106"/>
        <end position="1118"/>
    </location>
</feature>
<keyword evidence="1" id="KW-0812">Transmembrane</keyword>
<feature type="transmembrane region" description="Helical" evidence="1">
    <location>
        <begin position="1011"/>
        <end position="1036"/>
    </location>
</feature>
<sequence length="1276" mass="138452">MTYMYPNYVPINMTSGNMLEPGVASKGKYGLFLYAEGWRNVDFRESLRRLSGVPVLFIPGNAGSYKQVRSMASESTRQFESGFTPAAAPVPTTIPRAMLEGAHKCSKERCQYASRLDWFAVDFLEEYSALDSRILQDQTEFVVKAIEKILDLYKQAARFRRIKRGRKRTRQLPTNVILFGHSMGGVAARAALFHPAFREGSVKTIVTVATPHRSPPVPLQLSGSLFYSNFNRKWRQGFADTGPLRDVIVVSISGGSRDTQVRTPLMRLDGIVPPRNGFSVSASAVPDVWLETDHQVIVWCNQLVVKLSKALLLLSDPATRQPHDSRVVRREILAANLRSALPEALGWLPRGSWTGDLDSEDLAEIQSLLPPGKGLQKAGEGVNDGQGDATTKEASDGAEGFEPELEREVTSEESSKSGIASGPGYRSLPEKEPTSQTLRAKADGRDSERETSREETVSAKRAERGRNDQKAERKRTDEADSERTHAKRYGRACPSASELDGTAEREVVSGSFLALENADARQRWFDVRAGRQGLTKPPVLVTSRGFVVLFNLEPCTEVRMWMVRGSTSAEPVSRKEGNSSGRTEPEQQAADAEREEAKQQGRGKGLDSKGAGVERPSAESEQRGAEQRGAEPERRGPEADRRNAAEGVTSIPGAAKRSNESLEEERASGVDGTERVRNEALDRAEQKRNAGRAVSEVTLQAGRLPAGSLLSQSGSDRPTWILRLLPEELADVDWVVIETSRADESPPAAEPVLFAQLIQPGEGTLQLGWRDLLATSIFPRVLTLPEGHSLWTEVTAPLPLSLLPMTLRFTQRDCPAVQKGDPKLDTGTCSAPCSPPLVLAWDPSIEQERIWTVTNATTLQTDGSPGGGASKGGTNPPSVILSDPRCGYRVSVTIAPHLACFRFLATNAPRIVSFAVALVLFILAVQSHPRKPGKQTPNPVAALCQLLTLQTTPLTLRSLLLGLQTPLRTRLPVSLVVVALAAALIPISRSLEAARAIRVTSADVYLLTSSALAMTFAVGLVALLAAAQATLLRLVFWSLQRFRSTQKTSCTAPEWKHDWRLTGTTRVFVGCFSVAACLLIHPAIALLVILVVRTLDTVTESCRSRDHDERRTLVKEPSADTSTDGRSVVANGEQTGKAGVATAVPRGSTGYGHVSTKDQCGAALQRQSGCLLLAFLNFVVTAPSGFASLPCVLRRWRAPSALNSLLVIAPIVEALLSPHDRLQGGRNRIGCSINQTVRSCLYVLLGAYACYEGLVESPLGAAPVFTFAALVGLFFS</sequence>
<dbReference type="OMA" id="LGHYFAH"/>
<dbReference type="PANTHER" id="PTHR47346">
    <property type="entry name" value="HYDROLASES, ACTING ON ESTER BOND"/>
    <property type="match status" value="1"/>
</dbReference>
<dbReference type="SUPFAM" id="SSF53474">
    <property type="entry name" value="alpha/beta-Hydrolases"/>
    <property type="match status" value="1"/>
</dbReference>
<dbReference type="Pfam" id="PF07819">
    <property type="entry name" value="PGAP1"/>
    <property type="match status" value="1"/>
</dbReference>
<keyword evidence="1" id="KW-1133">Transmembrane helix</keyword>
<keyword evidence="1" id="KW-0472">Membrane</keyword>
<dbReference type="AlphaFoldDB" id="A0A1Y1IE17"/>
<name>A0A1Y1IE17_KLENI</name>
<feature type="transmembrane region" description="Helical" evidence="1">
    <location>
        <begin position="908"/>
        <end position="925"/>
    </location>
</feature>
<feature type="region of interest" description="Disordered" evidence="2">
    <location>
        <begin position="370"/>
        <end position="502"/>
    </location>
</feature>
<dbReference type="InterPro" id="IPR029058">
    <property type="entry name" value="AB_hydrolase_fold"/>
</dbReference>
<dbReference type="EMBL" id="DF237296">
    <property type="protein sequence ID" value="GAQ87351.1"/>
    <property type="molecule type" value="Genomic_DNA"/>
</dbReference>
<dbReference type="GO" id="GO:0050185">
    <property type="term" value="F:phosphatidylinositol deacylase activity"/>
    <property type="evidence" value="ECO:0000318"/>
    <property type="project" value="GO_Central"/>
</dbReference>
<dbReference type="GO" id="GO:0015031">
    <property type="term" value="P:protein transport"/>
    <property type="evidence" value="ECO:0000318"/>
    <property type="project" value="GO_Central"/>
</dbReference>
<dbReference type="STRING" id="105231.A0A1Y1IE17"/>
<proteinExistence type="inferred from homology"/>
<feature type="region of interest" description="Disordered" evidence="2">
    <location>
        <begin position="1106"/>
        <end position="1132"/>
    </location>
</feature>
<comment type="function">
    <text evidence="1">Involved in inositol deacylation of GPI-anchored proteins which plays important roles in the quality control and ER-associated degradation of GPI-anchored proteins.</text>
</comment>
<evidence type="ECO:0000313" key="4">
    <source>
        <dbReference type="EMBL" id="GAQ87351.1"/>
    </source>
</evidence>
<protein>
    <recommendedName>
        <fullName evidence="1">GPI inositol-deacylase</fullName>
        <ecNumber evidence="1">3.1.-.-</ecNumber>
    </recommendedName>
</protein>
<feature type="transmembrane region" description="Helical" evidence="1">
    <location>
        <begin position="971"/>
        <end position="991"/>
    </location>
</feature>
<comment type="caution">
    <text evidence="1">Lacks conserved residue(s) required for the propagation of feature annotation.</text>
</comment>
<feature type="domain" description="GPI inositol-deacylase PGAP1-like alpha/beta" evidence="3">
    <location>
        <begin position="50"/>
        <end position="312"/>
    </location>
</feature>
<evidence type="ECO:0000256" key="1">
    <source>
        <dbReference type="RuleBase" id="RU365011"/>
    </source>
</evidence>
<feature type="region of interest" description="Disordered" evidence="2">
    <location>
        <begin position="566"/>
        <end position="677"/>
    </location>
</feature>
<dbReference type="OrthoDB" id="348976at2759"/>
<feature type="compositionally biased region" description="Basic and acidic residues" evidence="2">
    <location>
        <begin position="591"/>
        <end position="607"/>
    </location>
</feature>
<feature type="compositionally biased region" description="Basic and acidic residues" evidence="2">
    <location>
        <begin position="657"/>
        <end position="677"/>
    </location>
</feature>
<dbReference type="Proteomes" id="UP000054558">
    <property type="component" value="Unassembled WGS sequence"/>
</dbReference>
<dbReference type="PANTHER" id="PTHR47346:SF1">
    <property type="entry name" value="GPI INOSITOL-DEACYLASE"/>
    <property type="match status" value="1"/>
</dbReference>
<keyword evidence="1" id="KW-0256">Endoplasmic reticulum</keyword>
<organism evidence="4 5">
    <name type="scientific">Klebsormidium nitens</name>
    <name type="common">Green alga</name>
    <name type="synonym">Ulothrix nitens</name>
    <dbReference type="NCBI Taxonomy" id="105231"/>
    <lineage>
        <taxon>Eukaryota</taxon>
        <taxon>Viridiplantae</taxon>
        <taxon>Streptophyta</taxon>
        <taxon>Klebsormidiophyceae</taxon>
        <taxon>Klebsormidiales</taxon>
        <taxon>Klebsormidiaceae</taxon>
        <taxon>Klebsormidium</taxon>
    </lineage>
</organism>
<dbReference type="EC" id="3.1.-.-" evidence="1"/>
<evidence type="ECO:0000259" key="3">
    <source>
        <dbReference type="Pfam" id="PF07819"/>
    </source>
</evidence>
<accession>A0A1Y1IE17</accession>
<feature type="transmembrane region" description="Helical" evidence="1">
    <location>
        <begin position="1067"/>
        <end position="1092"/>
    </location>
</feature>
<keyword evidence="1" id="KW-0378">Hydrolase</keyword>
<comment type="similarity">
    <text evidence="1">Belongs to the GPI inositol-deacylase family.</text>
</comment>
<dbReference type="GO" id="GO:0006505">
    <property type="term" value="P:GPI anchor metabolic process"/>
    <property type="evidence" value="ECO:0000318"/>
    <property type="project" value="GO_Central"/>
</dbReference>
<evidence type="ECO:0000256" key="2">
    <source>
        <dbReference type="SAM" id="MobiDB-lite"/>
    </source>
</evidence>
<keyword evidence="1" id="KW-0653">Protein transport</keyword>
<dbReference type="GO" id="GO:0005783">
    <property type="term" value="C:endoplasmic reticulum"/>
    <property type="evidence" value="ECO:0000318"/>
    <property type="project" value="GO_Central"/>
</dbReference>
<reference evidence="4 5" key="1">
    <citation type="journal article" date="2014" name="Nat. Commun.">
        <title>Klebsormidium flaccidum genome reveals primary factors for plant terrestrial adaptation.</title>
        <authorList>
            <person name="Hori K."/>
            <person name="Maruyama F."/>
            <person name="Fujisawa T."/>
            <person name="Togashi T."/>
            <person name="Yamamoto N."/>
            <person name="Seo M."/>
            <person name="Sato S."/>
            <person name="Yamada T."/>
            <person name="Mori H."/>
            <person name="Tajima N."/>
            <person name="Moriyama T."/>
            <person name="Ikeuchi M."/>
            <person name="Watanabe M."/>
            <person name="Wada H."/>
            <person name="Kobayashi K."/>
            <person name="Saito M."/>
            <person name="Masuda T."/>
            <person name="Sasaki-Sekimoto Y."/>
            <person name="Mashiguchi K."/>
            <person name="Awai K."/>
            <person name="Shimojima M."/>
            <person name="Masuda S."/>
            <person name="Iwai M."/>
            <person name="Nobusawa T."/>
            <person name="Narise T."/>
            <person name="Kondo S."/>
            <person name="Saito H."/>
            <person name="Sato R."/>
            <person name="Murakawa M."/>
            <person name="Ihara Y."/>
            <person name="Oshima-Yamada Y."/>
            <person name="Ohtaka K."/>
            <person name="Satoh M."/>
            <person name="Sonobe K."/>
            <person name="Ishii M."/>
            <person name="Ohtani R."/>
            <person name="Kanamori-Sato M."/>
            <person name="Honoki R."/>
            <person name="Miyazaki D."/>
            <person name="Mochizuki H."/>
            <person name="Umetsu J."/>
            <person name="Higashi K."/>
            <person name="Shibata D."/>
            <person name="Kamiya Y."/>
            <person name="Sato N."/>
            <person name="Nakamura Y."/>
            <person name="Tabata S."/>
            <person name="Ida S."/>
            <person name="Kurokawa K."/>
            <person name="Ohta H."/>
        </authorList>
    </citation>
    <scope>NUCLEOTIDE SEQUENCE [LARGE SCALE GENOMIC DNA]</scope>
    <source>
        <strain evidence="4 5">NIES-2285</strain>
    </source>
</reference>
<comment type="subcellular location">
    <subcellularLocation>
        <location evidence="1">Endoplasmic reticulum membrane</location>
    </subcellularLocation>
</comment>
<keyword evidence="1" id="KW-0813">Transport</keyword>
<feature type="region of interest" description="Disordered" evidence="2">
    <location>
        <begin position="859"/>
        <end position="878"/>
    </location>
</feature>
<feature type="compositionally biased region" description="Basic and acidic residues" evidence="2">
    <location>
        <begin position="404"/>
        <end position="415"/>
    </location>
</feature>
<feature type="compositionally biased region" description="Basic and acidic residues" evidence="2">
    <location>
        <begin position="440"/>
        <end position="484"/>
    </location>
</feature>